<reference evidence="1 2" key="1">
    <citation type="submission" date="2008-06" db="EMBL/GenBank/DDBJ databases">
        <title>Complete sequence of Pelodictyon phaeoclathratiforme BU-1.</title>
        <authorList>
            <consortium name="US DOE Joint Genome Institute"/>
            <person name="Lucas S."/>
            <person name="Copeland A."/>
            <person name="Lapidus A."/>
            <person name="Glavina del Rio T."/>
            <person name="Dalin E."/>
            <person name="Tice H."/>
            <person name="Bruce D."/>
            <person name="Goodwin L."/>
            <person name="Pitluck S."/>
            <person name="Schmutz J."/>
            <person name="Larimer F."/>
            <person name="Land M."/>
            <person name="Hauser L."/>
            <person name="Kyrpides N."/>
            <person name="Mikhailova N."/>
            <person name="Liu Z."/>
            <person name="Li T."/>
            <person name="Zhao F."/>
            <person name="Overmann J."/>
            <person name="Bryant D.A."/>
            <person name="Richardson P."/>
        </authorList>
    </citation>
    <scope>NUCLEOTIDE SEQUENCE [LARGE SCALE GENOMIC DNA]</scope>
    <source>
        <strain evidence="2">DSM 5477 / BU-1</strain>
    </source>
</reference>
<dbReference type="AlphaFoldDB" id="B4SAF0"/>
<dbReference type="EMBL" id="CP001110">
    <property type="protein sequence ID" value="ACF43836.1"/>
    <property type="molecule type" value="Genomic_DNA"/>
</dbReference>
<protein>
    <recommendedName>
        <fullName evidence="3">YcfA family protein</fullName>
    </recommendedName>
</protein>
<organism evidence="1 2">
    <name type="scientific">Pelodictyon phaeoclathratiforme (strain DSM 5477 / BU-1)</name>
    <dbReference type="NCBI Taxonomy" id="324925"/>
    <lineage>
        <taxon>Bacteria</taxon>
        <taxon>Pseudomonadati</taxon>
        <taxon>Chlorobiota</taxon>
        <taxon>Chlorobiia</taxon>
        <taxon>Chlorobiales</taxon>
        <taxon>Chlorobiaceae</taxon>
        <taxon>Chlorobium/Pelodictyon group</taxon>
        <taxon>Pelodictyon</taxon>
    </lineage>
</organism>
<evidence type="ECO:0000313" key="1">
    <source>
        <dbReference type="EMBL" id="ACF43836.1"/>
    </source>
</evidence>
<dbReference type="STRING" id="324925.Ppha_1594"/>
<accession>B4SAF0</accession>
<dbReference type="OrthoDB" id="129814at2"/>
<dbReference type="KEGG" id="pph:Ppha_1594"/>
<evidence type="ECO:0000313" key="2">
    <source>
        <dbReference type="Proteomes" id="UP000002724"/>
    </source>
</evidence>
<evidence type="ECO:0008006" key="3">
    <source>
        <dbReference type="Google" id="ProtNLM"/>
    </source>
</evidence>
<dbReference type="eggNOG" id="COG1724">
    <property type="taxonomic scope" value="Bacteria"/>
</dbReference>
<proteinExistence type="predicted"/>
<keyword evidence="2" id="KW-1185">Reference proteome</keyword>
<dbReference type="RefSeq" id="WP_012508324.1">
    <property type="nucleotide sequence ID" value="NC_011060.1"/>
</dbReference>
<dbReference type="HOGENOM" id="CLU_164851_1_0_10"/>
<name>B4SAF0_PELPB</name>
<dbReference type="Proteomes" id="UP000002724">
    <property type="component" value="Chromosome"/>
</dbReference>
<gene>
    <name evidence="1" type="ordered locus">Ppha_1594</name>
</gene>
<sequence>MGKYEKLILKILSGQSDTNIPFDDLCNLLQGTGFVMRIRRSHHVFRKEGIEEKINLQREGNNAKPYQVRQVRYLILKYQLGGKP</sequence>